<name>A0ABY8FW88_9ACTO</name>
<evidence type="ECO:0000313" key="1">
    <source>
        <dbReference type="EMBL" id="WFM82793.1"/>
    </source>
</evidence>
<organism evidence="1 2">
    <name type="scientific">Arcanobacterium canis</name>
    <dbReference type="NCBI Taxonomy" id="999183"/>
    <lineage>
        <taxon>Bacteria</taxon>
        <taxon>Bacillati</taxon>
        <taxon>Actinomycetota</taxon>
        <taxon>Actinomycetes</taxon>
        <taxon>Actinomycetales</taxon>
        <taxon>Actinomycetaceae</taxon>
        <taxon>Arcanobacterium</taxon>
    </lineage>
</organism>
<evidence type="ECO:0000313" key="2">
    <source>
        <dbReference type="Proteomes" id="UP001215216"/>
    </source>
</evidence>
<keyword evidence="2" id="KW-1185">Reference proteome</keyword>
<reference evidence="1 2" key="1">
    <citation type="submission" date="2023-03" db="EMBL/GenBank/DDBJ databases">
        <title>Complete genome of Arcanobacterium canis strain DSM 25104 isolated in 2010 from a canine otitis externa in Germany.</title>
        <authorList>
            <person name="Borowiak M."/>
            <person name="Kreitlow A."/>
            <person name="Malorny B."/>
            <person name="Laemmler C."/>
            <person name="Prenger-Berninghoff E."/>
            <person name="Ploetz M."/>
            <person name="Abdulmawjood A."/>
        </authorList>
    </citation>
    <scope>NUCLEOTIDE SEQUENCE [LARGE SCALE GENOMIC DNA]</scope>
    <source>
        <strain evidence="1 2">DSM 25104</strain>
    </source>
</reference>
<proteinExistence type="predicted"/>
<dbReference type="InterPro" id="IPR016181">
    <property type="entry name" value="Acyl_CoA_acyltransferase"/>
</dbReference>
<dbReference type="RefSeq" id="WP_278012219.1">
    <property type="nucleotide sequence ID" value="NZ_CP121208.1"/>
</dbReference>
<sequence length="68" mass="7667">MIRHDVFVDEQQVPIEEEIDDLDLDPSTLHVLAVEDGAELGYEVVDGRSYCDAGIPHQEMKLSVEISR</sequence>
<dbReference type="SUPFAM" id="SSF55729">
    <property type="entry name" value="Acyl-CoA N-acyltransferases (Nat)"/>
    <property type="match status" value="1"/>
</dbReference>
<accession>A0ABY8FW88</accession>
<dbReference type="Gene3D" id="3.40.630.30">
    <property type="match status" value="1"/>
</dbReference>
<gene>
    <name evidence="1" type="ORF">P7079_05135</name>
</gene>
<dbReference type="Proteomes" id="UP001215216">
    <property type="component" value="Chromosome"/>
</dbReference>
<dbReference type="EMBL" id="CP121208">
    <property type="protein sequence ID" value="WFM82793.1"/>
    <property type="molecule type" value="Genomic_DNA"/>
</dbReference>
<protein>
    <submittedName>
        <fullName evidence="1">Uncharacterized protein</fullName>
    </submittedName>
</protein>